<feature type="transmembrane region" description="Helical" evidence="1">
    <location>
        <begin position="74"/>
        <end position="96"/>
    </location>
</feature>
<sequence>MSEPRPPADQVIATVRVALVCVVAVLQFGLGLRNLLRHDYHPRFLAVGAFVALACVTAATAAWVLRRRPPPEPVVAAGTAIVLAASVAATTATPAADQFGPADWAFGLIGWHLLLLLLDRAPVLFAALGVHFAVTVGHFLADGVPDRVELGTAGTVVIGTTAVQLAAAVISHLLSRRSREAMALAAERDRLATRVLSAEQWERGQRTAFAGHLGATLSLLADLADGLLDPRKPDTRRFAALAATQLRRLFAENDDVPDPLVHELTACADVAERRGVDVSLAVSGTAVDVPDHIRRDLTGPVAAALATAGTRARVSVLRTDTEVRVAVVSDAGAHATPANSPEVNVESGTYGQYTRMEARWRRQS</sequence>
<keyword evidence="1" id="KW-1133">Transmembrane helix</keyword>
<keyword evidence="1" id="KW-0472">Membrane</keyword>
<protein>
    <submittedName>
        <fullName evidence="2">Uncharacterized protein</fullName>
    </submittedName>
</protein>
<dbReference type="AlphaFoldDB" id="A0A841G0U1"/>
<evidence type="ECO:0000313" key="2">
    <source>
        <dbReference type="EMBL" id="MBB6039548.1"/>
    </source>
</evidence>
<evidence type="ECO:0000256" key="1">
    <source>
        <dbReference type="SAM" id="Phobius"/>
    </source>
</evidence>
<feature type="transmembrane region" description="Helical" evidence="1">
    <location>
        <begin position="123"/>
        <end position="141"/>
    </location>
</feature>
<feature type="transmembrane region" description="Helical" evidence="1">
    <location>
        <begin position="44"/>
        <end position="65"/>
    </location>
</feature>
<name>A0A841G0U1_9ACTN</name>
<keyword evidence="1" id="KW-0812">Transmembrane</keyword>
<evidence type="ECO:0000313" key="3">
    <source>
        <dbReference type="Proteomes" id="UP000548476"/>
    </source>
</evidence>
<keyword evidence="3" id="KW-1185">Reference proteome</keyword>
<gene>
    <name evidence="2" type="ORF">HNR73_007445</name>
</gene>
<feature type="transmembrane region" description="Helical" evidence="1">
    <location>
        <begin position="153"/>
        <end position="174"/>
    </location>
</feature>
<feature type="transmembrane region" description="Helical" evidence="1">
    <location>
        <begin position="12"/>
        <end position="32"/>
    </location>
</feature>
<dbReference type="Proteomes" id="UP000548476">
    <property type="component" value="Unassembled WGS sequence"/>
</dbReference>
<dbReference type="EMBL" id="JACHGT010000023">
    <property type="protein sequence ID" value="MBB6039548.1"/>
    <property type="molecule type" value="Genomic_DNA"/>
</dbReference>
<proteinExistence type="predicted"/>
<accession>A0A841G0U1</accession>
<dbReference type="RefSeq" id="WP_184792635.1">
    <property type="nucleotide sequence ID" value="NZ_BONT01000089.1"/>
</dbReference>
<feature type="transmembrane region" description="Helical" evidence="1">
    <location>
        <begin position="102"/>
        <end position="118"/>
    </location>
</feature>
<comment type="caution">
    <text evidence="2">The sequence shown here is derived from an EMBL/GenBank/DDBJ whole genome shotgun (WGS) entry which is preliminary data.</text>
</comment>
<organism evidence="2 3">
    <name type="scientific">Phytomonospora endophytica</name>
    <dbReference type="NCBI Taxonomy" id="714109"/>
    <lineage>
        <taxon>Bacteria</taxon>
        <taxon>Bacillati</taxon>
        <taxon>Actinomycetota</taxon>
        <taxon>Actinomycetes</taxon>
        <taxon>Micromonosporales</taxon>
        <taxon>Micromonosporaceae</taxon>
        <taxon>Phytomonospora</taxon>
    </lineage>
</organism>
<reference evidence="2 3" key="1">
    <citation type="submission" date="2020-08" db="EMBL/GenBank/DDBJ databases">
        <title>Genomic Encyclopedia of Type Strains, Phase IV (KMG-IV): sequencing the most valuable type-strain genomes for metagenomic binning, comparative biology and taxonomic classification.</title>
        <authorList>
            <person name="Goeker M."/>
        </authorList>
    </citation>
    <scope>NUCLEOTIDE SEQUENCE [LARGE SCALE GENOMIC DNA]</scope>
    <source>
        <strain evidence="2 3">YIM 65646</strain>
    </source>
</reference>